<reference evidence="4" key="1">
    <citation type="submission" date="2017-04" db="EMBL/GenBank/DDBJ databases">
        <title>Function of individual gut microbiota members based on whole genome sequencing of pure cultures obtained from chicken caecum.</title>
        <authorList>
            <person name="Medvecky M."/>
            <person name="Cejkova D."/>
            <person name="Polansky O."/>
            <person name="Karasova D."/>
            <person name="Kubasova T."/>
            <person name="Cizek A."/>
            <person name="Rychlik I."/>
        </authorList>
    </citation>
    <scope>NUCLEOTIDE SEQUENCE [LARGE SCALE GENOMIC DNA]</scope>
    <source>
        <strain evidence="4">An175</strain>
    </source>
</reference>
<dbReference type="Pfam" id="PF00004">
    <property type="entry name" value="AAA"/>
    <property type="match status" value="1"/>
</dbReference>
<organism evidence="3 4">
    <name type="scientific">Anaerotruncus colihominis</name>
    <dbReference type="NCBI Taxonomy" id="169435"/>
    <lineage>
        <taxon>Bacteria</taxon>
        <taxon>Bacillati</taxon>
        <taxon>Bacillota</taxon>
        <taxon>Clostridia</taxon>
        <taxon>Eubacteriales</taxon>
        <taxon>Oscillospiraceae</taxon>
        <taxon>Anaerotruncus</taxon>
    </lineage>
</organism>
<name>A0A1Y4MIR5_9FIRM</name>
<dbReference type="Proteomes" id="UP000196386">
    <property type="component" value="Unassembled WGS sequence"/>
</dbReference>
<evidence type="ECO:0000256" key="1">
    <source>
        <dbReference type="SAM" id="Phobius"/>
    </source>
</evidence>
<evidence type="ECO:0000259" key="2">
    <source>
        <dbReference type="Pfam" id="PF00004"/>
    </source>
</evidence>
<proteinExistence type="predicted"/>
<protein>
    <recommendedName>
        <fullName evidence="2">ATPase AAA-type core domain-containing protein</fullName>
    </recommendedName>
</protein>
<evidence type="ECO:0000313" key="4">
    <source>
        <dbReference type="Proteomes" id="UP000196386"/>
    </source>
</evidence>
<dbReference type="SUPFAM" id="SSF52540">
    <property type="entry name" value="P-loop containing nucleoside triphosphate hydrolases"/>
    <property type="match status" value="1"/>
</dbReference>
<dbReference type="InterPro" id="IPR027417">
    <property type="entry name" value="P-loop_NTPase"/>
</dbReference>
<comment type="caution">
    <text evidence="3">The sequence shown here is derived from an EMBL/GenBank/DDBJ whole genome shotgun (WGS) entry which is preliminary data.</text>
</comment>
<accession>A0A1Y4MIR5</accession>
<dbReference type="GO" id="GO:0016887">
    <property type="term" value="F:ATP hydrolysis activity"/>
    <property type="evidence" value="ECO:0007669"/>
    <property type="project" value="InterPro"/>
</dbReference>
<dbReference type="InterPro" id="IPR003959">
    <property type="entry name" value="ATPase_AAA_core"/>
</dbReference>
<dbReference type="EMBL" id="NFKP01000027">
    <property type="protein sequence ID" value="OUP67721.1"/>
    <property type="molecule type" value="Genomic_DNA"/>
</dbReference>
<keyword evidence="1" id="KW-1133">Transmembrane helix</keyword>
<dbReference type="AlphaFoldDB" id="A0A1Y4MIR5"/>
<keyword evidence="1" id="KW-0812">Transmembrane</keyword>
<gene>
    <name evidence="3" type="ORF">B5F11_16655</name>
</gene>
<sequence length="305" mass="34859">MGDHYVGHPQDTGGGVMDSAQMTQLVDDMWQPVFDMILGWIGNVAHLLFVLLVAVLAAFLLLCRINPFRKLTPEYLASKKMKLLPFDLFRWLLYDIVNRRNVAKVFAPYGFTIFVGPQGAGKTTAMVKYLQDNKAKYPGCIIVTNFKCDAADRQMSDWKDFLEIRNGSEGVIFAIDEIHGEYSSAKWQDFPEVLLSQISMQRKQRIKIVATAQMFSRVAKPIREQAFSVVVCRTYFGRLTTTREYDAGRFVVSGDSAYTVRKGVKPIWKSAFVQSNALRESFDTYEVIERMKKLEFIPRDKRGET</sequence>
<feature type="transmembrane region" description="Helical" evidence="1">
    <location>
        <begin position="37"/>
        <end position="62"/>
    </location>
</feature>
<feature type="domain" description="ATPase AAA-type core" evidence="2">
    <location>
        <begin position="113"/>
        <end position="227"/>
    </location>
</feature>
<evidence type="ECO:0000313" key="3">
    <source>
        <dbReference type="EMBL" id="OUP67721.1"/>
    </source>
</evidence>
<dbReference type="Gene3D" id="3.40.50.300">
    <property type="entry name" value="P-loop containing nucleotide triphosphate hydrolases"/>
    <property type="match status" value="1"/>
</dbReference>
<dbReference type="GO" id="GO:0005524">
    <property type="term" value="F:ATP binding"/>
    <property type="evidence" value="ECO:0007669"/>
    <property type="project" value="InterPro"/>
</dbReference>
<keyword evidence="1" id="KW-0472">Membrane</keyword>